<evidence type="ECO:0000256" key="5">
    <source>
        <dbReference type="ARBA" id="ARBA00022989"/>
    </source>
</evidence>
<proteinExistence type="inferred from homology"/>
<keyword evidence="4 7" id="KW-0812">Transmembrane</keyword>
<evidence type="ECO:0000256" key="6">
    <source>
        <dbReference type="ARBA" id="ARBA00023136"/>
    </source>
</evidence>
<feature type="transmembrane region" description="Helical" evidence="7">
    <location>
        <begin position="323"/>
        <end position="342"/>
    </location>
</feature>
<sequence length="346" mass="37244">MPLDRAFNAGFTLFLSLIVEALPFLLMGVVFSSALLLFIDEGRLISLLPRHPVLGALAGSVMGFCFPVCECGNVPVARRLLLQGIPAPVAVGFLLAAPTANPVAIWATWTAFRDRPELVVFRVLAALLIAVIVGCVFGAQKDLRPFLNPGLARSMLRSRELTGIERVAQERGLLTSGTYWPGVTTGKPLESSLATMQSLAVDRSRERMSGAERWRLFLENVVRELRELGGVLILGSAIAAVVQVAVPREVVLSLGQGPVTSIIAMMVLAAVISICSTVDSFFALSFSGAFTSGSLLSFLVFGPIIDLKAIGLLLSIFRPRAVLYMFVLAAQLAFFVGLFMNFQTGW</sequence>
<feature type="transmembrane region" description="Helical" evidence="7">
    <location>
        <begin position="258"/>
        <end position="284"/>
    </location>
</feature>
<evidence type="ECO:0000256" key="3">
    <source>
        <dbReference type="ARBA" id="ARBA00022475"/>
    </source>
</evidence>
<evidence type="ECO:0000256" key="7">
    <source>
        <dbReference type="SAM" id="Phobius"/>
    </source>
</evidence>
<comment type="subcellular location">
    <subcellularLocation>
        <location evidence="1">Cell membrane</location>
        <topology evidence="1">Multi-pass membrane protein</topology>
    </subcellularLocation>
</comment>
<feature type="transmembrane region" description="Helical" evidence="7">
    <location>
        <begin position="12"/>
        <end position="39"/>
    </location>
</feature>
<evidence type="ECO:0000313" key="8">
    <source>
        <dbReference type="EMBL" id="MFG3817457.1"/>
    </source>
</evidence>
<keyword evidence="5 7" id="KW-1133">Transmembrane helix</keyword>
<organism evidence="8 9">
    <name type="scientific">Limnothrix redekei LRLZ20PSL1</name>
    <dbReference type="NCBI Taxonomy" id="3112953"/>
    <lineage>
        <taxon>Bacteria</taxon>
        <taxon>Bacillati</taxon>
        <taxon>Cyanobacteriota</taxon>
        <taxon>Cyanophyceae</taxon>
        <taxon>Pseudanabaenales</taxon>
        <taxon>Pseudanabaenaceae</taxon>
        <taxon>Limnothrix</taxon>
    </lineage>
</organism>
<dbReference type="Pfam" id="PF03773">
    <property type="entry name" value="ArsP_1"/>
    <property type="match status" value="1"/>
</dbReference>
<evidence type="ECO:0000256" key="2">
    <source>
        <dbReference type="ARBA" id="ARBA00006386"/>
    </source>
</evidence>
<dbReference type="Proteomes" id="UP001604335">
    <property type="component" value="Unassembled WGS sequence"/>
</dbReference>
<protein>
    <submittedName>
        <fullName evidence="8">Permease</fullName>
    </submittedName>
</protein>
<dbReference type="PANTHER" id="PTHR34184:SF4">
    <property type="entry name" value="UPF0718 PROTEIN YCGR"/>
    <property type="match status" value="1"/>
</dbReference>
<evidence type="ECO:0000313" key="9">
    <source>
        <dbReference type="Proteomes" id="UP001604335"/>
    </source>
</evidence>
<dbReference type="EMBL" id="JAZAQF010000043">
    <property type="protein sequence ID" value="MFG3817457.1"/>
    <property type="molecule type" value="Genomic_DNA"/>
</dbReference>
<reference evidence="9" key="1">
    <citation type="journal article" date="2024" name="Algal Res.">
        <title>Biochemical, toxicological and genomic investigation of a high-biomass producing Limnothrix strain isolated from Italian shallow drinking water reservoir.</title>
        <authorList>
            <person name="Simonazzi M."/>
            <person name="Shishido T.K."/>
            <person name="Delbaje E."/>
            <person name="Wahlsten M."/>
            <person name="Fewer D.P."/>
            <person name="Sivonen K."/>
            <person name="Pezzolesi L."/>
            <person name="Pistocchi R."/>
        </authorList>
    </citation>
    <scope>NUCLEOTIDE SEQUENCE [LARGE SCALE GENOMIC DNA]</scope>
    <source>
        <strain evidence="9">LRLZ20PSL1</strain>
    </source>
</reference>
<keyword evidence="9" id="KW-1185">Reference proteome</keyword>
<name>A0ABW7C9G6_9CYAN</name>
<comment type="caution">
    <text evidence="8">The sequence shown here is derived from an EMBL/GenBank/DDBJ whole genome shotgun (WGS) entry which is preliminary data.</text>
</comment>
<feature type="transmembrane region" description="Helical" evidence="7">
    <location>
        <begin position="119"/>
        <end position="139"/>
    </location>
</feature>
<keyword evidence="3" id="KW-1003">Cell membrane</keyword>
<evidence type="ECO:0000256" key="1">
    <source>
        <dbReference type="ARBA" id="ARBA00004651"/>
    </source>
</evidence>
<evidence type="ECO:0000256" key="4">
    <source>
        <dbReference type="ARBA" id="ARBA00022692"/>
    </source>
</evidence>
<dbReference type="PANTHER" id="PTHR34184">
    <property type="entry name" value="UPF0718 PROTEIN YCGR"/>
    <property type="match status" value="1"/>
</dbReference>
<dbReference type="RefSeq" id="WP_099531776.1">
    <property type="nucleotide sequence ID" value="NZ_JAZAQF010000043.1"/>
</dbReference>
<feature type="transmembrane region" description="Helical" evidence="7">
    <location>
        <begin position="51"/>
        <end position="68"/>
    </location>
</feature>
<accession>A0ABW7C9G6</accession>
<gene>
    <name evidence="8" type="ORF">VPK24_07390</name>
</gene>
<comment type="similarity">
    <text evidence="2">Belongs to the UPF0718 family.</text>
</comment>
<dbReference type="InterPro" id="IPR052923">
    <property type="entry name" value="UPF0718"/>
</dbReference>
<keyword evidence="6 7" id="KW-0472">Membrane</keyword>
<dbReference type="InterPro" id="IPR005524">
    <property type="entry name" value="DUF318"/>
</dbReference>
<feature type="transmembrane region" description="Helical" evidence="7">
    <location>
        <begin position="228"/>
        <end position="246"/>
    </location>
</feature>